<keyword evidence="2" id="KW-0732">Signal</keyword>
<dbReference type="InterPro" id="IPR001002">
    <property type="entry name" value="Chitin-bd_1"/>
</dbReference>
<feature type="disulfide bond" evidence="4">
    <location>
        <begin position="29"/>
        <end position="43"/>
    </location>
</feature>
<keyword evidence="3 4" id="KW-1015">Disulfide bond</keyword>
<feature type="domain" description="Chitin-binding type-1" evidence="5">
    <location>
        <begin position="12"/>
        <end position="53"/>
    </location>
</feature>
<dbReference type="Pfam" id="PF00187">
    <property type="entry name" value="Chitin_bind_1"/>
    <property type="match status" value="1"/>
</dbReference>
<dbReference type="EMBL" id="JAVYJV010000005">
    <property type="protein sequence ID" value="KAK4370114.1"/>
    <property type="molecule type" value="Genomic_DNA"/>
</dbReference>
<keyword evidence="7" id="KW-1185">Reference proteome</keyword>
<proteinExistence type="predicted"/>
<dbReference type="PROSITE" id="PS00026">
    <property type="entry name" value="CHIT_BIND_I_1"/>
    <property type="match status" value="1"/>
</dbReference>
<dbReference type="AlphaFoldDB" id="A0AAE1SIB9"/>
<keyword evidence="1 4" id="KW-0147">Chitin-binding</keyword>
<evidence type="ECO:0000313" key="6">
    <source>
        <dbReference type="EMBL" id="KAK4370114.1"/>
    </source>
</evidence>
<dbReference type="CDD" id="cd00035">
    <property type="entry name" value="ChtBD1"/>
    <property type="match status" value="1"/>
</dbReference>
<dbReference type="InterPro" id="IPR018371">
    <property type="entry name" value="Chitin-binding_1_CS"/>
</dbReference>
<reference evidence="6" key="1">
    <citation type="submission" date="2023-12" db="EMBL/GenBank/DDBJ databases">
        <title>Genome assembly of Anisodus tanguticus.</title>
        <authorList>
            <person name="Wang Y.-J."/>
        </authorList>
    </citation>
    <scope>NUCLEOTIDE SEQUENCE</scope>
    <source>
        <strain evidence="6">KB-2021</strain>
        <tissue evidence="6">Leaf</tissue>
    </source>
</reference>
<dbReference type="SMART" id="SM00270">
    <property type="entry name" value="ChtBD1"/>
    <property type="match status" value="1"/>
</dbReference>
<dbReference type="PROSITE" id="PS50941">
    <property type="entry name" value="CHIT_BIND_I_2"/>
    <property type="match status" value="1"/>
</dbReference>
<dbReference type="GO" id="GO:0008061">
    <property type="term" value="F:chitin binding"/>
    <property type="evidence" value="ECO:0007669"/>
    <property type="project" value="UniProtKB-UniRule"/>
</dbReference>
<evidence type="ECO:0000256" key="2">
    <source>
        <dbReference type="ARBA" id="ARBA00022729"/>
    </source>
</evidence>
<comment type="caution">
    <text evidence="6">The sequence shown here is derived from an EMBL/GenBank/DDBJ whole genome shotgun (WGS) entry which is preliminary data.</text>
</comment>
<gene>
    <name evidence="6" type="ORF">RND71_009589</name>
</gene>
<evidence type="ECO:0000256" key="4">
    <source>
        <dbReference type="PROSITE-ProRule" id="PRU00261"/>
    </source>
</evidence>
<organism evidence="6 7">
    <name type="scientific">Anisodus tanguticus</name>
    <dbReference type="NCBI Taxonomy" id="243964"/>
    <lineage>
        <taxon>Eukaryota</taxon>
        <taxon>Viridiplantae</taxon>
        <taxon>Streptophyta</taxon>
        <taxon>Embryophyta</taxon>
        <taxon>Tracheophyta</taxon>
        <taxon>Spermatophyta</taxon>
        <taxon>Magnoliopsida</taxon>
        <taxon>eudicotyledons</taxon>
        <taxon>Gunneridae</taxon>
        <taxon>Pentapetalae</taxon>
        <taxon>asterids</taxon>
        <taxon>lamiids</taxon>
        <taxon>Solanales</taxon>
        <taxon>Solanaceae</taxon>
        <taxon>Solanoideae</taxon>
        <taxon>Hyoscyameae</taxon>
        <taxon>Anisodus</taxon>
    </lineage>
</organism>
<dbReference type="InterPro" id="IPR036861">
    <property type="entry name" value="Endochitinase-like_sf"/>
</dbReference>
<dbReference type="PRINTS" id="PR00451">
    <property type="entry name" value="CHITINBINDNG"/>
</dbReference>
<feature type="disulfide bond" evidence="4">
    <location>
        <begin position="24"/>
        <end position="36"/>
    </location>
</feature>
<protein>
    <recommendedName>
        <fullName evidence="5">Chitin-binding type-1 domain-containing protein</fullName>
    </recommendedName>
</protein>
<dbReference type="Gene3D" id="3.30.60.10">
    <property type="entry name" value="Endochitinase-like"/>
    <property type="match status" value="1"/>
</dbReference>
<name>A0AAE1SIB9_9SOLA</name>
<accession>A0AAE1SIB9</accession>
<dbReference type="SUPFAM" id="SSF57016">
    <property type="entry name" value="Plant lectins/antimicrobial peptides"/>
    <property type="match status" value="1"/>
</dbReference>
<evidence type="ECO:0000256" key="1">
    <source>
        <dbReference type="ARBA" id="ARBA00022669"/>
    </source>
</evidence>
<evidence type="ECO:0000313" key="7">
    <source>
        <dbReference type="Proteomes" id="UP001291623"/>
    </source>
</evidence>
<dbReference type="Proteomes" id="UP001291623">
    <property type="component" value="Unassembled WGS sequence"/>
</dbReference>
<sequence length="138" mass="14919">MILALLLTTASAQQCGRQARGRSCANGLCCSQDGFCGTTRAYCGVGCRGIATVMPPIPLAMMNTRMMVVPINERVQKSLPIGWTVGAMIYFTGEVSSSSPGWPSSVSGEEKGIYSGSAYQPLYRYQGKGRRHLSMRRK</sequence>
<dbReference type="PANTHER" id="PTHR47849">
    <property type="entry name" value="CHITIN-BINDING LECTIN 1"/>
    <property type="match status" value="1"/>
</dbReference>
<evidence type="ECO:0000256" key="3">
    <source>
        <dbReference type="ARBA" id="ARBA00023157"/>
    </source>
</evidence>
<feature type="disulfide bond" evidence="4">
    <location>
        <begin position="15"/>
        <end position="30"/>
    </location>
</feature>
<evidence type="ECO:0000259" key="5">
    <source>
        <dbReference type="PROSITE" id="PS50941"/>
    </source>
</evidence>
<comment type="caution">
    <text evidence="4">Lacks conserved residue(s) required for the propagation of feature annotation.</text>
</comment>